<name>A0AAE1VK98_9SOLA</name>
<accession>A0AAE1VK98</accession>
<keyword evidence="2" id="KW-1185">Reference proteome</keyword>
<dbReference type="AlphaFoldDB" id="A0AAE1VK98"/>
<proteinExistence type="predicted"/>
<protein>
    <submittedName>
        <fullName evidence="1">Uncharacterized protein</fullName>
    </submittedName>
</protein>
<dbReference type="Proteomes" id="UP001291623">
    <property type="component" value="Unassembled WGS sequence"/>
</dbReference>
<reference evidence="1" key="1">
    <citation type="submission" date="2023-12" db="EMBL/GenBank/DDBJ databases">
        <title>Genome assembly of Anisodus tanguticus.</title>
        <authorList>
            <person name="Wang Y.-J."/>
        </authorList>
    </citation>
    <scope>NUCLEOTIDE SEQUENCE</scope>
    <source>
        <strain evidence="1">KB-2021</strain>
        <tissue evidence="1">Leaf</tissue>
    </source>
</reference>
<comment type="caution">
    <text evidence="1">The sequence shown here is derived from an EMBL/GenBank/DDBJ whole genome shotgun (WGS) entry which is preliminary data.</text>
</comment>
<evidence type="ECO:0000313" key="1">
    <source>
        <dbReference type="EMBL" id="KAK4367001.1"/>
    </source>
</evidence>
<gene>
    <name evidence="1" type="ORF">RND71_014881</name>
</gene>
<dbReference type="EMBL" id="JAVYJV010000007">
    <property type="protein sequence ID" value="KAK4367001.1"/>
    <property type="molecule type" value="Genomic_DNA"/>
</dbReference>
<organism evidence="1 2">
    <name type="scientific">Anisodus tanguticus</name>
    <dbReference type="NCBI Taxonomy" id="243964"/>
    <lineage>
        <taxon>Eukaryota</taxon>
        <taxon>Viridiplantae</taxon>
        <taxon>Streptophyta</taxon>
        <taxon>Embryophyta</taxon>
        <taxon>Tracheophyta</taxon>
        <taxon>Spermatophyta</taxon>
        <taxon>Magnoliopsida</taxon>
        <taxon>eudicotyledons</taxon>
        <taxon>Gunneridae</taxon>
        <taxon>Pentapetalae</taxon>
        <taxon>asterids</taxon>
        <taxon>lamiids</taxon>
        <taxon>Solanales</taxon>
        <taxon>Solanaceae</taxon>
        <taxon>Solanoideae</taxon>
        <taxon>Hyoscyameae</taxon>
        <taxon>Anisodus</taxon>
    </lineage>
</organism>
<evidence type="ECO:0000313" key="2">
    <source>
        <dbReference type="Proteomes" id="UP001291623"/>
    </source>
</evidence>
<sequence length="53" mass="6236">MLNRDGAKRRQRLIPGLLACMVENEPWTINKELSSPEVLLWKEAIEREIDFII</sequence>